<reference evidence="1" key="2">
    <citation type="submission" date="2025-03" db="EMBL/GenBank/DDBJ databases">
        <authorList>
            <consortium name="ELIXIR-Norway"/>
            <consortium name="Elixir Norway"/>
        </authorList>
    </citation>
    <scope>NUCLEOTIDE SEQUENCE</scope>
</reference>
<accession>A0AC60A6A7</accession>
<organism evidence="1 2">
    <name type="scientific">Rangifer tarandus platyrhynchus</name>
    <name type="common">Svalbard reindeer</name>
    <dbReference type="NCBI Taxonomy" id="3082113"/>
    <lineage>
        <taxon>Eukaryota</taxon>
        <taxon>Metazoa</taxon>
        <taxon>Chordata</taxon>
        <taxon>Craniata</taxon>
        <taxon>Vertebrata</taxon>
        <taxon>Euteleostomi</taxon>
        <taxon>Mammalia</taxon>
        <taxon>Eutheria</taxon>
        <taxon>Laurasiatheria</taxon>
        <taxon>Artiodactyla</taxon>
        <taxon>Ruminantia</taxon>
        <taxon>Pecora</taxon>
        <taxon>Cervidae</taxon>
        <taxon>Odocoileinae</taxon>
        <taxon>Rangifer</taxon>
    </lineage>
</organism>
<protein>
    <submittedName>
        <fullName evidence="1">Uncharacterized protein</fullName>
    </submittedName>
</protein>
<dbReference type="EMBL" id="OX596092">
    <property type="protein sequence ID" value="CAN0563010.1"/>
    <property type="molecule type" value="Genomic_DNA"/>
</dbReference>
<evidence type="ECO:0000313" key="1">
    <source>
        <dbReference type="EMBL" id="CAN0563010.1"/>
    </source>
</evidence>
<dbReference type="Proteomes" id="UP001162501">
    <property type="component" value="Chromosome 8"/>
</dbReference>
<evidence type="ECO:0000313" key="2">
    <source>
        <dbReference type="Proteomes" id="UP001162501"/>
    </source>
</evidence>
<sequence length="299" mass="32169">MGPCSLHLDSGGHVCFGVCKGGKHHGWQPPGTVQWEMSGAFGPGGGTLGSQMKEENSYITKNDSERGISHSSSTPVMDSQASQGRWADPSTPGLLHTHRPLYPHSQPLRVAADLGLVLFSAYTRDPSRSHPGPWSPCPRGVDGPTHPYPPAQPSPKARCAAACFPPRRRLSKAPRRRPDRRVSAVDTGASGPPRAPPVTPPARTSALPTLPLPRLAQAPSTSFRDQHCRLPDDARLHSPPPSRQFTSDQKKAGIRCTLCIVPSALKFTWPLCTSRADSGQPAPPEYRLPDPHHPPITCP</sequence>
<name>A0AC60A6A7_RANTA</name>
<proteinExistence type="predicted"/>
<gene>
    <name evidence="1" type="ORF">MRATA1EN22A_LOCUS27449</name>
</gene>
<reference evidence="1" key="1">
    <citation type="submission" date="2023-05" db="EMBL/GenBank/DDBJ databases">
        <authorList>
            <consortium name="ELIXIR-Norway"/>
        </authorList>
    </citation>
    <scope>NUCLEOTIDE SEQUENCE</scope>
</reference>